<feature type="domain" description="Spi protease inhibitor" evidence="8">
    <location>
        <begin position="19"/>
        <end position="111"/>
    </location>
</feature>
<dbReference type="Proteomes" id="UP000010433">
    <property type="component" value="Unassembled WGS sequence"/>
</dbReference>
<evidence type="ECO:0000256" key="4">
    <source>
        <dbReference type="ARBA" id="ARBA00022801"/>
    </source>
</evidence>
<evidence type="ECO:0000313" key="9">
    <source>
        <dbReference type="EMBL" id="EKY02872.1"/>
    </source>
</evidence>
<feature type="signal peptide" evidence="7">
    <location>
        <begin position="1"/>
        <end position="19"/>
    </location>
</feature>
<evidence type="ECO:0000256" key="6">
    <source>
        <dbReference type="PIRSR" id="PIRSR600200-1"/>
    </source>
</evidence>
<protein>
    <submittedName>
        <fullName evidence="9">Peptidase C10 family protein</fullName>
    </submittedName>
</protein>
<comment type="similarity">
    <text evidence="1">Belongs to the peptidase C10 family.</text>
</comment>
<evidence type="ECO:0000256" key="2">
    <source>
        <dbReference type="ARBA" id="ARBA00022670"/>
    </source>
</evidence>
<accession>L1NI60</accession>
<dbReference type="SUPFAM" id="SSF54001">
    <property type="entry name" value="Cysteine proteinases"/>
    <property type="match status" value="1"/>
</dbReference>
<evidence type="ECO:0000256" key="3">
    <source>
        <dbReference type="ARBA" id="ARBA00022729"/>
    </source>
</evidence>
<dbReference type="Gene3D" id="3.90.70.50">
    <property type="entry name" value="Peptidase C10, streptopain"/>
    <property type="match status" value="1"/>
</dbReference>
<comment type="caution">
    <text evidence="9">The sequence shown here is derived from an EMBL/GenBank/DDBJ whole genome shotgun (WGS) entry which is preliminary data.</text>
</comment>
<dbReference type="RefSeq" id="WP_009161846.1">
    <property type="nucleotide sequence ID" value="NZ_KB290974.1"/>
</dbReference>
<dbReference type="GO" id="GO:0008234">
    <property type="term" value="F:cysteine-type peptidase activity"/>
    <property type="evidence" value="ECO:0007669"/>
    <property type="project" value="UniProtKB-KW"/>
</dbReference>
<dbReference type="AlphaFoldDB" id="L1NI60"/>
<dbReference type="STRING" id="1127699.HMPREF9151_00679"/>
<dbReference type="GO" id="GO:0006508">
    <property type="term" value="P:proteolysis"/>
    <property type="evidence" value="ECO:0007669"/>
    <property type="project" value="UniProtKB-KW"/>
</dbReference>
<dbReference type="OrthoDB" id="2235251at2"/>
<keyword evidence="5" id="KW-0788">Thiol protease</keyword>
<dbReference type="InterPro" id="IPR044934">
    <property type="entry name" value="Streptopain_sf"/>
</dbReference>
<dbReference type="InterPro" id="IPR000200">
    <property type="entry name" value="Peptidase_C10"/>
</dbReference>
<dbReference type="EMBL" id="AMEP01000045">
    <property type="protein sequence ID" value="EKY02872.1"/>
    <property type="molecule type" value="Genomic_DNA"/>
</dbReference>
<dbReference type="InterPro" id="IPR025896">
    <property type="entry name" value="Spi_Prtas-inh"/>
</dbReference>
<organism evidence="9 10">
    <name type="scientific">Hoylesella saccharolytica F0055</name>
    <dbReference type="NCBI Taxonomy" id="1127699"/>
    <lineage>
        <taxon>Bacteria</taxon>
        <taxon>Pseudomonadati</taxon>
        <taxon>Bacteroidota</taxon>
        <taxon>Bacteroidia</taxon>
        <taxon>Bacteroidales</taxon>
        <taxon>Prevotellaceae</taxon>
        <taxon>Hoylesella</taxon>
    </lineage>
</organism>
<reference evidence="9 10" key="1">
    <citation type="submission" date="2012-05" db="EMBL/GenBank/DDBJ databases">
        <authorList>
            <person name="Weinstock G."/>
            <person name="Sodergren E."/>
            <person name="Lobos E.A."/>
            <person name="Fulton L."/>
            <person name="Fulton R."/>
            <person name="Courtney L."/>
            <person name="Fronick C."/>
            <person name="O'Laughlin M."/>
            <person name="Godfrey J."/>
            <person name="Wilson R.M."/>
            <person name="Miner T."/>
            <person name="Farmer C."/>
            <person name="Delehaunty K."/>
            <person name="Cordes M."/>
            <person name="Minx P."/>
            <person name="Tomlinson C."/>
            <person name="Chen J."/>
            <person name="Wollam A."/>
            <person name="Pepin K.H."/>
            <person name="Bhonagiri V."/>
            <person name="Zhang X."/>
            <person name="Suruliraj S."/>
            <person name="Warren W."/>
            <person name="Mitreva M."/>
            <person name="Mardis E.R."/>
            <person name="Wilson R.K."/>
        </authorList>
    </citation>
    <scope>NUCLEOTIDE SEQUENCE [LARGE SCALE GENOMIC DNA]</scope>
    <source>
        <strain evidence="9 10">F0055</strain>
    </source>
</reference>
<feature type="active site" description="Proton acceptor" evidence="6">
    <location>
        <position position="324"/>
    </location>
</feature>
<evidence type="ECO:0000256" key="5">
    <source>
        <dbReference type="ARBA" id="ARBA00022807"/>
    </source>
</evidence>
<keyword evidence="4" id="KW-0378">Hydrolase</keyword>
<dbReference type="HOGENOM" id="CLU_287831_0_0_10"/>
<keyword evidence="3 7" id="KW-0732">Signal</keyword>
<sequence>MKAKLLIVALLLCRFSAFAEPITIEQAKQKAKTFLTQPDGRRKVHAQGESMQLTTVMQDPNFYVFNVGTDNGYVIVSGSDRTQAILGYTDTGTINVKNMPDPMKHWLKELSIAVSTIDKGKTQVRKKAPKASTPAKKTITKNVVPMLITTKWNQGNPYNLECPEYKSKKGPKGRCATGCVATAMAQILGYWRIPKTTVPEIPSYKYSYEDSLYTLDALPAVTFDWANITDTYNSYSSTASKKAISQLMRYVGQSVKMGYGPSSGAGVGHIPPAFVKYFGFDSNLSYEVHDSYTYQEWEDLIYSELAAGRPMVMNATTSEGGGGHEFVIDGYDGNGYYHINWGWGGMDDGYFLLTVMSPGQQGIGGSTSADGYSMGQGVVVGLKPAESGATPQKEIVRIDIFNIKLDKTTYTRKSTKAYFMPRIKFAAGTNLQKRYTFDASFALYDTAGNIVRENIGNDWNFALSPGTYWPDRSILAMLDPDIPDGIYHIKGRSREHGTQEWVEDRFFNTNYVIAEIKGTELTLKVFPVLDVNVKSLEIMGNLCVNKERQVKATITNNASDYYKEMYLFEDDKWISGNGVNLPGGKTTEVFFKYKPKIVGSHTLALSRSKDKKDIFYSTTVNVTAERKGNLSFVTVPQGFEYINGSKYLYGDKVTISVKVMNKDTEPYIGNIKVAPWELAGGFFWMKHTESQFINLKEGKDTTLVYTLKDLNAGSTYFFSVNSENSGDDRCGDFIVKDGIRYWTADGTQHGVKSQNGFTVTKDMVAVAIPGKNTPATLSIGDDYNKNLIIYYEEGANIGNRVLTLLKKKVHNIVFGSQAEQLILSDDNSLYIPKAFIAKQAVYSHQVGNITDNNGWRTLALPFAPQTITANGRNIDWFRTATDTGKDLLIKEFSAVEGNRLYFDYVTNITANRPYLVAYAGTQNGTTFSLTGQTVTYTAANAAIEPVERISTYSTDYKYMGTTATQTLPEAYILNADGKQFIATSPVTVNPFCAYFVANNVDAAKVRSLLVVQETTTGITDINTHRADQPLIIYNLSGNRVAIATAQTLNSVLSTLPQGVYIAGGQKYTR</sequence>
<keyword evidence="2" id="KW-0645">Protease</keyword>
<evidence type="ECO:0000313" key="10">
    <source>
        <dbReference type="Proteomes" id="UP000010433"/>
    </source>
</evidence>
<feature type="chain" id="PRO_5003955184" evidence="7">
    <location>
        <begin position="20"/>
        <end position="1069"/>
    </location>
</feature>
<dbReference type="PRINTS" id="PR00797">
    <property type="entry name" value="STREPTOPAIN"/>
</dbReference>
<name>L1NI60_9BACT</name>
<dbReference type="Pfam" id="PF01640">
    <property type="entry name" value="Peptidase_C10"/>
    <property type="match status" value="1"/>
</dbReference>
<keyword evidence="10" id="KW-1185">Reference proteome</keyword>
<evidence type="ECO:0000256" key="7">
    <source>
        <dbReference type="SAM" id="SignalP"/>
    </source>
</evidence>
<evidence type="ECO:0000256" key="1">
    <source>
        <dbReference type="ARBA" id="ARBA00009693"/>
    </source>
</evidence>
<gene>
    <name evidence="9" type="ORF">HMPREF9151_00679</name>
</gene>
<dbReference type="InterPro" id="IPR038765">
    <property type="entry name" value="Papain-like_cys_pep_sf"/>
</dbReference>
<dbReference type="Pfam" id="PF13734">
    <property type="entry name" value="Inhibitor_I69"/>
    <property type="match status" value="1"/>
</dbReference>
<proteinExistence type="inferred from homology"/>
<feature type="active site" description="Nucleophile" evidence="6">
    <location>
        <position position="179"/>
    </location>
</feature>
<dbReference type="PATRIC" id="fig|1127699.3.peg.627"/>
<evidence type="ECO:0000259" key="8">
    <source>
        <dbReference type="Pfam" id="PF13734"/>
    </source>
</evidence>